<evidence type="ECO:0000313" key="3">
    <source>
        <dbReference type="Proteomes" id="UP001597509"/>
    </source>
</evidence>
<organism evidence="2 3">
    <name type="scientific">Sphingobacterium anhuiense</name>
    <dbReference type="NCBI Taxonomy" id="493780"/>
    <lineage>
        <taxon>Bacteria</taxon>
        <taxon>Pseudomonadati</taxon>
        <taxon>Bacteroidota</taxon>
        <taxon>Sphingobacteriia</taxon>
        <taxon>Sphingobacteriales</taxon>
        <taxon>Sphingobacteriaceae</taxon>
        <taxon>Sphingobacterium</taxon>
    </lineage>
</organism>
<keyword evidence="1" id="KW-0732">Signal</keyword>
<dbReference type="RefSeq" id="WP_380922361.1">
    <property type="nucleotide sequence ID" value="NZ_JBHUPE010000007.1"/>
</dbReference>
<sequence length="297" mass="32466">MRKISIQLLLILICTFGATAQFKKVKHIVVIGCDGLGAYAIPNAEMPNVKQLMATGAWSLKARTVLPSSSAVNWASMLMGSSPTMHGYTEWGSQEPEIPSIVKHEKYNKFPSIFSVIRDQKPKAVTAAVYSWPGIGYLIEKDAITHVLPADDNEDVCTEKAVNVILQDKPLFTFVHFSEPDYTGHGKGHRTEAYYDMLKKVDARIGKIIDAVKKAGIADETIIMVTADHGGIDKGHGGKSLDEVQVPWIMSGPGIKKNTELKSTIITYDTAATLATILGLEQPQPWRGKAVTEAFVK</sequence>
<dbReference type="Gene3D" id="3.40.720.10">
    <property type="entry name" value="Alkaline Phosphatase, subunit A"/>
    <property type="match status" value="1"/>
</dbReference>
<dbReference type="PANTHER" id="PTHR10151:SF120">
    <property type="entry name" value="BIS(5'-ADENOSYL)-TRIPHOSPHATASE"/>
    <property type="match status" value="1"/>
</dbReference>
<dbReference type="EMBL" id="JBHUPE010000007">
    <property type="protein sequence ID" value="MFD2905633.1"/>
    <property type="molecule type" value="Genomic_DNA"/>
</dbReference>
<dbReference type="CDD" id="cd00016">
    <property type="entry name" value="ALP_like"/>
    <property type="match status" value="1"/>
</dbReference>
<evidence type="ECO:0000256" key="1">
    <source>
        <dbReference type="SAM" id="SignalP"/>
    </source>
</evidence>
<dbReference type="InterPro" id="IPR002591">
    <property type="entry name" value="Phosphodiest/P_Trfase"/>
</dbReference>
<accession>A0ABW5YZA4</accession>
<gene>
    <name evidence="2" type="ORF">ACFS6I_17020</name>
</gene>
<keyword evidence="3" id="KW-1185">Reference proteome</keyword>
<proteinExistence type="predicted"/>
<dbReference type="SUPFAM" id="SSF53649">
    <property type="entry name" value="Alkaline phosphatase-like"/>
    <property type="match status" value="1"/>
</dbReference>
<dbReference type="PANTHER" id="PTHR10151">
    <property type="entry name" value="ECTONUCLEOTIDE PYROPHOSPHATASE/PHOSPHODIESTERASE"/>
    <property type="match status" value="1"/>
</dbReference>
<reference evidence="3" key="1">
    <citation type="journal article" date="2019" name="Int. J. Syst. Evol. Microbiol.">
        <title>The Global Catalogue of Microorganisms (GCM) 10K type strain sequencing project: providing services to taxonomists for standard genome sequencing and annotation.</title>
        <authorList>
            <consortium name="The Broad Institute Genomics Platform"/>
            <consortium name="The Broad Institute Genome Sequencing Center for Infectious Disease"/>
            <person name="Wu L."/>
            <person name="Ma J."/>
        </authorList>
    </citation>
    <scope>NUCLEOTIDE SEQUENCE [LARGE SCALE GENOMIC DNA]</scope>
    <source>
        <strain evidence="3">KCTC 22209</strain>
    </source>
</reference>
<comment type="caution">
    <text evidence="2">The sequence shown here is derived from an EMBL/GenBank/DDBJ whole genome shotgun (WGS) entry which is preliminary data.</text>
</comment>
<feature type="signal peptide" evidence="1">
    <location>
        <begin position="1"/>
        <end position="20"/>
    </location>
</feature>
<evidence type="ECO:0000313" key="2">
    <source>
        <dbReference type="EMBL" id="MFD2905633.1"/>
    </source>
</evidence>
<dbReference type="Pfam" id="PF01663">
    <property type="entry name" value="Phosphodiest"/>
    <property type="match status" value="1"/>
</dbReference>
<dbReference type="Proteomes" id="UP001597509">
    <property type="component" value="Unassembled WGS sequence"/>
</dbReference>
<name>A0ABW5YZA4_9SPHI</name>
<protein>
    <submittedName>
        <fullName evidence="2">Alkaline phosphatase</fullName>
    </submittedName>
</protein>
<dbReference type="InterPro" id="IPR017850">
    <property type="entry name" value="Alkaline_phosphatase_core_sf"/>
</dbReference>
<feature type="chain" id="PRO_5047542172" evidence="1">
    <location>
        <begin position="21"/>
        <end position="297"/>
    </location>
</feature>